<dbReference type="NCBIfam" id="TIGR00177">
    <property type="entry name" value="molyb_syn"/>
    <property type="match status" value="1"/>
</dbReference>
<comment type="pathway">
    <text evidence="3 11">Cofactor biosynthesis; molybdopterin biosynthesis.</text>
</comment>
<feature type="domain" description="MoaB/Mog" evidence="12">
    <location>
        <begin position="184"/>
        <end position="321"/>
    </location>
</feature>
<proteinExistence type="inferred from homology"/>
<dbReference type="GO" id="GO:0006777">
    <property type="term" value="P:Mo-molybdopterin cofactor biosynthetic process"/>
    <property type="evidence" value="ECO:0007669"/>
    <property type="project" value="UniProtKB-UniRule"/>
</dbReference>
<evidence type="ECO:0000256" key="6">
    <source>
        <dbReference type="ARBA" id="ARBA00022679"/>
    </source>
</evidence>
<dbReference type="InterPro" id="IPR036135">
    <property type="entry name" value="MoeA_linker/N_sf"/>
</dbReference>
<dbReference type="NCBIfam" id="NF045515">
    <property type="entry name" value="Glp_gephyrin"/>
    <property type="match status" value="1"/>
</dbReference>
<evidence type="ECO:0000256" key="11">
    <source>
        <dbReference type="RuleBase" id="RU365090"/>
    </source>
</evidence>
<keyword evidence="5 11" id="KW-0500">Molybdenum</keyword>
<dbReference type="Pfam" id="PF00994">
    <property type="entry name" value="MoCF_biosynth"/>
    <property type="match status" value="1"/>
</dbReference>
<evidence type="ECO:0000256" key="1">
    <source>
        <dbReference type="ARBA" id="ARBA00001946"/>
    </source>
</evidence>
<dbReference type="InterPro" id="IPR005111">
    <property type="entry name" value="MoeA_C_domain_IV"/>
</dbReference>
<dbReference type="HOGENOM" id="CLU_010186_7_0_6"/>
<dbReference type="InterPro" id="IPR036688">
    <property type="entry name" value="MoeA_C_domain_IV_sf"/>
</dbReference>
<accession>G7UNS7</accession>
<evidence type="ECO:0000256" key="8">
    <source>
        <dbReference type="ARBA" id="ARBA00022842"/>
    </source>
</evidence>
<dbReference type="PANTHER" id="PTHR10192:SF5">
    <property type="entry name" value="GEPHYRIN"/>
    <property type="match status" value="1"/>
</dbReference>
<dbReference type="Gene3D" id="3.90.105.10">
    <property type="entry name" value="Molybdopterin biosynthesis moea protein, domain 2"/>
    <property type="match status" value="1"/>
</dbReference>
<dbReference type="SUPFAM" id="SSF63882">
    <property type="entry name" value="MoeA N-terminal region -like"/>
    <property type="match status" value="1"/>
</dbReference>
<dbReference type="UniPathway" id="UPA00344"/>
<evidence type="ECO:0000256" key="9">
    <source>
        <dbReference type="ARBA" id="ARBA00023150"/>
    </source>
</evidence>
<dbReference type="PANTHER" id="PTHR10192">
    <property type="entry name" value="MOLYBDOPTERIN BIOSYNTHESIS PROTEIN"/>
    <property type="match status" value="1"/>
</dbReference>
<evidence type="ECO:0000256" key="4">
    <source>
        <dbReference type="ARBA" id="ARBA00010763"/>
    </source>
</evidence>
<comment type="similarity">
    <text evidence="4 11">Belongs to the MoeA family.</text>
</comment>
<evidence type="ECO:0000313" key="13">
    <source>
        <dbReference type="EMBL" id="AER56701.1"/>
    </source>
</evidence>
<reference evidence="13 14" key="1">
    <citation type="journal article" date="2012" name="J. Bacteriol.">
        <title>Complete Genome Sequence of the BTEX-Degrading Bacterium Pseudoxanthomonas spadix BD-a59.</title>
        <authorList>
            <person name="Lee S.H."/>
            <person name="Jin H.M."/>
            <person name="Lee H.J."/>
            <person name="Kim J.M."/>
            <person name="Jeon C.O."/>
        </authorList>
    </citation>
    <scope>NUCLEOTIDE SEQUENCE [LARGE SCALE GENOMIC DNA]</scope>
    <source>
        <strain evidence="13 14">BD-a59</strain>
    </source>
</reference>
<evidence type="ECO:0000256" key="10">
    <source>
        <dbReference type="ARBA" id="ARBA00047317"/>
    </source>
</evidence>
<dbReference type="AlphaFoldDB" id="G7UNS7"/>
<dbReference type="Gene3D" id="2.170.190.11">
    <property type="entry name" value="Molybdopterin biosynthesis moea protein, domain 3"/>
    <property type="match status" value="1"/>
</dbReference>
<dbReference type="Proteomes" id="UP000005870">
    <property type="component" value="Chromosome"/>
</dbReference>
<dbReference type="Gene3D" id="2.40.340.10">
    <property type="entry name" value="MoeA, C-terminal, domain IV"/>
    <property type="match status" value="1"/>
</dbReference>
<evidence type="ECO:0000256" key="7">
    <source>
        <dbReference type="ARBA" id="ARBA00022723"/>
    </source>
</evidence>
<dbReference type="GO" id="GO:0061599">
    <property type="term" value="F:molybdopterin molybdotransferase activity"/>
    <property type="evidence" value="ECO:0007669"/>
    <property type="project" value="UniProtKB-UniRule"/>
</dbReference>
<keyword evidence="8 11" id="KW-0460">Magnesium</keyword>
<organism evidence="13 14">
    <name type="scientific">Pseudoxanthomonas spadix (strain BD-a59)</name>
    <dbReference type="NCBI Taxonomy" id="1045855"/>
    <lineage>
        <taxon>Bacteria</taxon>
        <taxon>Pseudomonadati</taxon>
        <taxon>Pseudomonadota</taxon>
        <taxon>Gammaproteobacteria</taxon>
        <taxon>Lysobacterales</taxon>
        <taxon>Lysobacteraceae</taxon>
        <taxon>Pseudoxanthomonas</taxon>
    </lineage>
</organism>
<sequence length="405" mass="42651">MADFPTRIDYARALEIVQRVAGARRPGSERVAIQRVDGRVLAQAVTAQFPLPRFDNSRMDGFAVRSADLAADAPTTLTLAGEQFAGPDAGLVLQAGQCARITTGAPLPGGADAVVMKELVQLQGDQVTVPPGILAGNDIRRAGEDVQAGQQVLHAGQVLTPARVSLAAALGHAELAIQPCPTVAVFSTGDELAEPGTALKPGQIYDSNRALLMGLLRQLGLEPVAWPRLPDDPQRVEMALRDAAGAFDVVITAGGVSAGEKDLLPGLLQAHGQVHFWKVKIKPGMPVLFGTLEQALLLGLPGNPVSVLATFLVLGRPLLDALQGRAEPRPRLTARLACAWNKSHERLEFLRGRLRCSEDGVLLVEPNPAQASHQLRGAADSDALIVLEAGARAYPAGAPVPVLPY</sequence>
<dbReference type="CDD" id="cd00887">
    <property type="entry name" value="MoeA"/>
    <property type="match status" value="1"/>
</dbReference>
<keyword evidence="6 11" id="KW-0808">Transferase</keyword>
<evidence type="ECO:0000256" key="5">
    <source>
        <dbReference type="ARBA" id="ARBA00022505"/>
    </source>
</evidence>
<evidence type="ECO:0000259" key="12">
    <source>
        <dbReference type="SMART" id="SM00852"/>
    </source>
</evidence>
<dbReference type="SUPFAM" id="SSF53218">
    <property type="entry name" value="Molybdenum cofactor biosynthesis proteins"/>
    <property type="match status" value="1"/>
</dbReference>
<dbReference type="Pfam" id="PF03453">
    <property type="entry name" value="MoeA_N"/>
    <property type="match status" value="1"/>
</dbReference>
<dbReference type="SMART" id="SM00852">
    <property type="entry name" value="MoCF_biosynth"/>
    <property type="match status" value="1"/>
</dbReference>
<dbReference type="eggNOG" id="COG0303">
    <property type="taxonomic scope" value="Bacteria"/>
</dbReference>
<dbReference type="FunFam" id="3.40.980.10:FF:000004">
    <property type="entry name" value="Molybdopterin molybdenumtransferase"/>
    <property type="match status" value="1"/>
</dbReference>
<dbReference type="GO" id="GO:0046872">
    <property type="term" value="F:metal ion binding"/>
    <property type="evidence" value="ECO:0007669"/>
    <property type="project" value="UniProtKB-UniRule"/>
</dbReference>
<evidence type="ECO:0000313" key="14">
    <source>
        <dbReference type="Proteomes" id="UP000005870"/>
    </source>
</evidence>
<dbReference type="RefSeq" id="WP_014160876.1">
    <property type="nucleotide sequence ID" value="NC_016147.2"/>
</dbReference>
<dbReference type="InterPro" id="IPR036425">
    <property type="entry name" value="MoaB/Mog-like_dom_sf"/>
</dbReference>
<dbReference type="EC" id="2.10.1.1" evidence="11"/>
<dbReference type="OrthoDB" id="9804758at2"/>
<keyword evidence="14" id="KW-1185">Reference proteome</keyword>
<comment type="function">
    <text evidence="2 11">Catalyzes the insertion of molybdate into adenylated molybdopterin with the concomitant release of AMP.</text>
</comment>
<dbReference type="Pfam" id="PF03454">
    <property type="entry name" value="MoeA_C"/>
    <property type="match status" value="1"/>
</dbReference>
<evidence type="ECO:0000256" key="2">
    <source>
        <dbReference type="ARBA" id="ARBA00002901"/>
    </source>
</evidence>
<dbReference type="SUPFAM" id="SSF63867">
    <property type="entry name" value="MoeA C-terminal domain-like"/>
    <property type="match status" value="1"/>
</dbReference>
<dbReference type="KEGG" id="psd:DSC_10285"/>
<dbReference type="GO" id="GO:0005829">
    <property type="term" value="C:cytosol"/>
    <property type="evidence" value="ECO:0007669"/>
    <property type="project" value="TreeGrafter"/>
</dbReference>
<dbReference type="EMBL" id="CP003093">
    <property type="protein sequence ID" value="AER56701.1"/>
    <property type="molecule type" value="Genomic_DNA"/>
</dbReference>
<comment type="catalytic activity">
    <reaction evidence="10">
        <text>adenylyl-molybdopterin + molybdate = Mo-molybdopterin + AMP + H(+)</text>
        <dbReference type="Rhea" id="RHEA:35047"/>
        <dbReference type="ChEBI" id="CHEBI:15378"/>
        <dbReference type="ChEBI" id="CHEBI:36264"/>
        <dbReference type="ChEBI" id="CHEBI:62727"/>
        <dbReference type="ChEBI" id="CHEBI:71302"/>
        <dbReference type="ChEBI" id="CHEBI:456215"/>
        <dbReference type="EC" id="2.10.1.1"/>
    </reaction>
</comment>
<dbReference type="InterPro" id="IPR038987">
    <property type="entry name" value="MoeA-like"/>
</dbReference>
<dbReference type="STRING" id="1045855.DSC_10285"/>
<gene>
    <name evidence="13" type="ordered locus">DSC_10285</name>
</gene>
<keyword evidence="9 11" id="KW-0501">Molybdenum cofactor biosynthesis</keyword>
<name>G7UNS7_PSEUP</name>
<keyword evidence="7 11" id="KW-0479">Metal-binding</keyword>
<protein>
    <recommendedName>
        <fullName evidence="11">Molybdopterin molybdenumtransferase</fullName>
        <ecNumber evidence="11">2.10.1.1</ecNumber>
    </recommendedName>
</protein>
<evidence type="ECO:0000256" key="3">
    <source>
        <dbReference type="ARBA" id="ARBA00005046"/>
    </source>
</evidence>
<dbReference type="InterPro" id="IPR005110">
    <property type="entry name" value="MoeA_linker/N"/>
</dbReference>
<dbReference type="InterPro" id="IPR001453">
    <property type="entry name" value="MoaB/Mog_dom"/>
</dbReference>
<dbReference type="Gene3D" id="3.40.980.10">
    <property type="entry name" value="MoaB/Mog-like domain"/>
    <property type="match status" value="1"/>
</dbReference>
<comment type="cofactor">
    <cofactor evidence="1 11">
        <name>Mg(2+)</name>
        <dbReference type="ChEBI" id="CHEBI:18420"/>
    </cofactor>
</comment>